<dbReference type="GO" id="GO:0036431">
    <property type="term" value="F:dCMP kinase activity"/>
    <property type="evidence" value="ECO:0007669"/>
    <property type="project" value="InterPro"/>
</dbReference>
<dbReference type="EMBL" id="MGFD01000005">
    <property type="protein sequence ID" value="OGL99679.1"/>
    <property type="molecule type" value="Genomic_DNA"/>
</dbReference>
<evidence type="ECO:0000256" key="6">
    <source>
        <dbReference type="ARBA" id="ARBA00022741"/>
    </source>
</evidence>
<evidence type="ECO:0000256" key="4">
    <source>
        <dbReference type="ARBA" id="ARBA00022490"/>
    </source>
</evidence>
<accession>A0A1F7WA73</accession>
<reference evidence="11 12" key="1">
    <citation type="journal article" date="2016" name="Nat. Commun.">
        <title>Thousands of microbial genomes shed light on interconnected biogeochemical processes in an aquifer system.</title>
        <authorList>
            <person name="Anantharaman K."/>
            <person name="Brown C.T."/>
            <person name="Hug L.A."/>
            <person name="Sharon I."/>
            <person name="Castelle C.J."/>
            <person name="Probst A.J."/>
            <person name="Thomas B.C."/>
            <person name="Singh A."/>
            <person name="Wilkins M.J."/>
            <person name="Karaoz U."/>
            <person name="Brodie E.L."/>
            <person name="Williams K.H."/>
            <person name="Hubbard S.S."/>
            <person name="Banfield J.F."/>
        </authorList>
    </citation>
    <scope>NUCLEOTIDE SEQUENCE [LARGE SCALE GENOMIC DNA]</scope>
</reference>
<protein>
    <recommendedName>
        <fullName evidence="3">(d)CMP kinase</fullName>
        <ecNumber evidence="3">2.7.4.25</ecNumber>
    </recommendedName>
</protein>
<evidence type="ECO:0000256" key="1">
    <source>
        <dbReference type="ARBA" id="ARBA00004496"/>
    </source>
</evidence>
<comment type="catalytic activity">
    <reaction evidence="9">
        <text>dCMP + ATP = dCDP + ADP</text>
        <dbReference type="Rhea" id="RHEA:25094"/>
        <dbReference type="ChEBI" id="CHEBI:30616"/>
        <dbReference type="ChEBI" id="CHEBI:57566"/>
        <dbReference type="ChEBI" id="CHEBI:58593"/>
        <dbReference type="ChEBI" id="CHEBI:456216"/>
        <dbReference type="EC" id="2.7.4.25"/>
    </reaction>
</comment>
<evidence type="ECO:0000256" key="2">
    <source>
        <dbReference type="ARBA" id="ARBA00011005"/>
    </source>
</evidence>
<dbReference type="GO" id="GO:0005524">
    <property type="term" value="F:ATP binding"/>
    <property type="evidence" value="ECO:0007669"/>
    <property type="project" value="UniProtKB-KW"/>
</dbReference>
<organism evidence="11 12">
    <name type="scientific">Candidatus Uhrbacteria bacterium RIFOXYB2_FULL_45_11</name>
    <dbReference type="NCBI Taxonomy" id="1802421"/>
    <lineage>
        <taxon>Bacteria</taxon>
        <taxon>Candidatus Uhriibacteriota</taxon>
    </lineage>
</organism>
<keyword evidence="6" id="KW-0547">Nucleotide-binding</keyword>
<dbReference type="CDD" id="cd02020">
    <property type="entry name" value="CMPK"/>
    <property type="match status" value="1"/>
</dbReference>
<dbReference type="Pfam" id="PF13189">
    <property type="entry name" value="Cytidylate_kin2"/>
    <property type="match status" value="1"/>
</dbReference>
<gene>
    <name evidence="11" type="ORF">A2318_02540</name>
</gene>
<evidence type="ECO:0000256" key="8">
    <source>
        <dbReference type="ARBA" id="ARBA00022840"/>
    </source>
</evidence>
<evidence type="ECO:0000256" key="3">
    <source>
        <dbReference type="ARBA" id="ARBA00012906"/>
    </source>
</evidence>
<dbReference type="AlphaFoldDB" id="A0A1F7WA73"/>
<keyword evidence="5" id="KW-0808">Transferase</keyword>
<evidence type="ECO:0000256" key="7">
    <source>
        <dbReference type="ARBA" id="ARBA00022777"/>
    </source>
</evidence>
<dbReference type="EC" id="2.7.4.25" evidence="3"/>
<keyword evidence="4" id="KW-0963">Cytoplasm</keyword>
<dbReference type="SUPFAM" id="SSF52540">
    <property type="entry name" value="P-loop containing nucleoside triphosphate hydrolases"/>
    <property type="match status" value="1"/>
</dbReference>
<dbReference type="InterPro" id="IPR027417">
    <property type="entry name" value="P-loop_NTPase"/>
</dbReference>
<dbReference type="GO" id="GO:0036430">
    <property type="term" value="F:CMP kinase activity"/>
    <property type="evidence" value="ECO:0007669"/>
    <property type="project" value="RHEA"/>
</dbReference>
<dbReference type="InterPro" id="IPR011892">
    <property type="entry name" value="Cyt_kin_arch"/>
</dbReference>
<sequence length="183" mass="20667">MIITITGLPGAGKTTLIKQLSEILGVPWYSVGNLRGKMAEERGMTIDELNVLGETEAFTDKEVDEYQKKLGESGESFVIDGRLSWHFIPNSFKVFLDVDPDVGAKRIYNASQKGERDDEKAYGSVEEVKQFIADRVASDVRRYQKYYGVDFLDRSNYDLVLDTTNLTIDEKAKIILDRLKNAS</sequence>
<evidence type="ECO:0000313" key="11">
    <source>
        <dbReference type="EMBL" id="OGL99679.1"/>
    </source>
</evidence>
<evidence type="ECO:0000256" key="5">
    <source>
        <dbReference type="ARBA" id="ARBA00022679"/>
    </source>
</evidence>
<keyword evidence="8" id="KW-0067">ATP-binding</keyword>
<comment type="subcellular location">
    <subcellularLocation>
        <location evidence="1">Cytoplasm</location>
    </subcellularLocation>
</comment>
<evidence type="ECO:0000256" key="9">
    <source>
        <dbReference type="ARBA" id="ARBA00047615"/>
    </source>
</evidence>
<comment type="caution">
    <text evidence="11">The sequence shown here is derived from an EMBL/GenBank/DDBJ whole genome shotgun (WGS) entry which is preliminary data.</text>
</comment>
<dbReference type="NCBIfam" id="TIGR02173">
    <property type="entry name" value="cyt_kin_arch"/>
    <property type="match status" value="1"/>
</dbReference>
<keyword evidence="7" id="KW-0418">Kinase</keyword>
<name>A0A1F7WA73_9BACT</name>
<comment type="similarity">
    <text evidence="2">Belongs to the cytidylate kinase family. Type 2 subfamily.</text>
</comment>
<comment type="catalytic activity">
    <reaction evidence="10">
        <text>CMP + ATP = CDP + ADP</text>
        <dbReference type="Rhea" id="RHEA:11600"/>
        <dbReference type="ChEBI" id="CHEBI:30616"/>
        <dbReference type="ChEBI" id="CHEBI:58069"/>
        <dbReference type="ChEBI" id="CHEBI:60377"/>
        <dbReference type="ChEBI" id="CHEBI:456216"/>
        <dbReference type="EC" id="2.7.4.25"/>
    </reaction>
</comment>
<dbReference type="STRING" id="1802421.A2318_02540"/>
<dbReference type="InterPro" id="IPR011994">
    <property type="entry name" value="Cytidylate_kinase_dom"/>
</dbReference>
<dbReference type="Proteomes" id="UP000177331">
    <property type="component" value="Unassembled WGS sequence"/>
</dbReference>
<proteinExistence type="inferred from homology"/>
<dbReference type="Gene3D" id="3.40.50.300">
    <property type="entry name" value="P-loop containing nucleotide triphosphate hydrolases"/>
    <property type="match status" value="1"/>
</dbReference>
<evidence type="ECO:0000256" key="10">
    <source>
        <dbReference type="ARBA" id="ARBA00048478"/>
    </source>
</evidence>
<evidence type="ECO:0000313" key="12">
    <source>
        <dbReference type="Proteomes" id="UP000177331"/>
    </source>
</evidence>
<dbReference type="GO" id="GO:0005737">
    <property type="term" value="C:cytoplasm"/>
    <property type="evidence" value="ECO:0007669"/>
    <property type="project" value="UniProtKB-SubCell"/>
</dbReference>